<feature type="transmembrane region" description="Helical" evidence="6">
    <location>
        <begin position="250"/>
        <end position="272"/>
    </location>
</feature>
<dbReference type="PROSITE" id="PS50850">
    <property type="entry name" value="MFS"/>
    <property type="match status" value="1"/>
</dbReference>
<dbReference type="Gene3D" id="1.20.1250.20">
    <property type="entry name" value="MFS general substrate transporter like domains"/>
    <property type="match status" value="2"/>
</dbReference>
<feature type="transmembrane region" description="Helical" evidence="6">
    <location>
        <begin position="165"/>
        <end position="184"/>
    </location>
</feature>
<keyword evidence="3 6" id="KW-0812">Transmembrane</keyword>
<dbReference type="InterPro" id="IPR020846">
    <property type="entry name" value="MFS_dom"/>
</dbReference>
<comment type="subcellular location">
    <subcellularLocation>
        <location evidence="1">Cell membrane</location>
        <topology evidence="1">Multi-pass membrane protein</topology>
    </subcellularLocation>
</comment>
<feature type="transmembrane region" description="Helical" evidence="6">
    <location>
        <begin position="138"/>
        <end position="159"/>
    </location>
</feature>
<organism evidence="8 9">
    <name type="scientific">Pseudonocardia acidicola</name>
    <dbReference type="NCBI Taxonomy" id="2724939"/>
    <lineage>
        <taxon>Bacteria</taxon>
        <taxon>Bacillati</taxon>
        <taxon>Actinomycetota</taxon>
        <taxon>Actinomycetes</taxon>
        <taxon>Pseudonocardiales</taxon>
        <taxon>Pseudonocardiaceae</taxon>
        <taxon>Pseudonocardia</taxon>
    </lineage>
</organism>
<feature type="transmembrane region" description="Helical" evidence="6">
    <location>
        <begin position="42"/>
        <end position="64"/>
    </location>
</feature>
<name>A0ABX1S6C3_9PSEU</name>
<feature type="domain" description="Major facilitator superfamily (MFS) profile" evidence="7">
    <location>
        <begin position="10"/>
        <end position="413"/>
    </location>
</feature>
<feature type="transmembrane region" description="Helical" evidence="6">
    <location>
        <begin position="226"/>
        <end position="244"/>
    </location>
</feature>
<feature type="transmembrane region" description="Helical" evidence="6">
    <location>
        <begin position="101"/>
        <end position="126"/>
    </location>
</feature>
<evidence type="ECO:0000259" key="7">
    <source>
        <dbReference type="PROSITE" id="PS50850"/>
    </source>
</evidence>
<evidence type="ECO:0000256" key="1">
    <source>
        <dbReference type="ARBA" id="ARBA00004651"/>
    </source>
</evidence>
<sequence length="448" mass="46855">MDVRRRRWVVWSVGLFAYLVGVMHRTSFGVAGLDAADRFDAAPAALSGFVVLQLLVYAGLQVPVGVLLDRYGARRLVITGALIMSAGQLLLALATSLPLAIAARVLVGAGDALTFISVLAVVTVWFPPRQVPTMTQMTGLLGQLGQVLSAVPLAALLHGPGWTPAFLSAAGVGLLAAIAVTAVFRNRPPGAAAAPATPSPREIVDGLRLAWTEPGTRLGMFSHMGTQFSGMVFALLWGVPYLVAGQGLSATTASVLLTVFVAVGVVAGPLFGEFTARHPMRRSWLVIAVIAVTAVCWTVVLVIPPPVPAWLLVLLVVVLALGPPGSMIGFDYARTFNPGHRQGTAVGIVNVGGFSASLLVTLAIGVLLGVAGPGGAGGYTPDAFRAAWTVQYLVWAIALTGVVVARRKARRKMAAEGTVVPPLREVLAVRRQARRRDDRSDARPPSST</sequence>
<keyword evidence="5 6" id="KW-0472">Membrane</keyword>
<reference evidence="8 9" key="1">
    <citation type="submission" date="2020-04" db="EMBL/GenBank/DDBJ databases">
        <authorList>
            <person name="Klaysubun C."/>
            <person name="Duangmal K."/>
            <person name="Lipun K."/>
        </authorList>
    </citation>
    <scope>NUCLEOTIDE SEQUENCE [LARGE SCALE GENOMIC DNA]</scope>
    <source>
        <strain evidence="8 9">K10HN5</strain>
    </source>
</reference>
<dbReference type="RefSeq" id="WP_169379154.1">
    <property type="nucleotide sequence ID" value="NZ_JAAXLA010000001.1"/>
</dbReference>
<dbReference type="PANTHER" id="PTHR42718">
    <property type="entry name" value="MAJOR FACILITATOR SUPERFAMILY MULTIDRUG TRANSPORTER MFSC"/>
    <property type="match status" value="1"/>
</dbReference>
<feature type="transmembrane region" description="Helical" evidence="6">
    <location>
        <begin position="383"/>
        <end position="405"/>
    </location>
</feature>
<evidence type="ECO:0000256" key="5">
    <source>
        <dbReference type="ARBA" id="ARBA00023136"/>
    </source>
</evidence>
<comment type="caution">
    <text evidence="8">The sequence shown here is derived from an EMBL/GenBank/DDBJ whole genome shotgun (WGS) entry which is preliminary data.</text>
</comment>
<dbReference type="CDD" id="cd06174">
    <property type="entry name" value="MFS"/>
    <property type="match status" value="1"/>
</dbReference>
<keyword evidence="9" id="KW-1185">Reference proteome</keyword>
<accession>A0ABX1S6C3</accession>
<evidence type="ECO:0000313" key="9">
    <source>
        <dbReference type="Proteomes" id="UP000820669"/>
    </source>
</evidence>
<evidence type="ECO:0000313" key="8">
    <source>
        <dbReference type="EMBL" id="NMH95779.1"/>
    </source>
</evidence>
<keyword evidence="2" id="KW-0813">Transport</keyword>
<evidence type="ECO:0000256" key="2">
    <source>
        <dbReference type="ARBA" id="ARBA00022448"/>
    </source>
</evidence>
<evidence type="ECO:0000256" key="6">
    <source>
        <dbReference type="SAM" id="Phobius"/>
    </source>
</evidence>
<evidence type="ECO:0000256" key="3">
    <source>
        <dbReference type="ARBA" id="ARBA00022692"/>
    </source>
</evidence>
<keyword evidence="4 6" id="KW-1133">Transmembrane helix</keyword>
<feature type="transmembrane region" description="Helical" evidence="6">
    <location>
        <begin position="345"/>
        <end position="371"/>
    </location>
</feature>
<dbReference type="SUPFAM" id="SSF103473">
    <property type="entry name" value="MFS general substrate transporter"/>
    <property type="match status" value="1"/>
</dbReference>
<protein>
    <submittedName>
        <fullName evidence="8">MFS transporter</fullName>
    </submittedName>
</protein>
<dbReference type="Pfam" id="PF07690">
    <property type="entry name" value="MFS_1"/>
    <property type="match status" value="1"/>
</dbReference>
<gene>
    <name evidence="8" type="ORF">HF526_00335</name>
</gene>
<evidence type="ECO:0000256" key="4">
    <source>
        <dbReference type="ARBA" id="ARBA00022989"/>
    </source>
</evidence>
<feature type="transmembrane region" description="Helical" evidence="6">
    <location>
        <begin position="76"/>
        <end position="95"/>
    </location>
</feature>
<feature type="transmembrane region" description="Helical" evidence="6">
    <location>
        <begin position="309"/>
        <end position="333"/>
    </location>
</feature>
<dbReference type="InterPro" id="IPR011701">
    <property type="entry name" value="MFS"/>
</dbReference>
<proteinExistence type="predicted"/>
<dbReference type="EMBL" id="JAAXLA010000001">
    <property type="protein sequence ID" value="NMH95779.1"/>
    <property type="molecule type" value="Genomic_DNA"/>
</dbReference>
<dbReference type="Proteomes" id="UP000820669">
    <property type="component" value="Unassembled WGS sequence"/>
</dbReference>
<dbReference type="PANTHER" id="PTHR42718:SF9">
    <property type="entry name" value="MAJOR FACILITATOR SUPERFAMILY MULTIDRUG TRANSPORTER MFSC"/>
    <property type="match status" value="1"/>
</dbReference>
<feature type="transmembrane region" description="Helical" evidence="6">
    <location>
        <begin position="284"/>
        <end position="303"/>
    </location>
</feature>
<dbReference type="InterPro" id="IPR036259">
    <property type="entry name" value="MFS_trans_sf"/>
</dbReference>